<evidence type="ECO:0000313" key="2">
    <source>
        <dbReference type="Proteomes" id="UP001454036"/>
    </source>
</evidence>
<organism evidence="1 2">
    <name type="scientific">Lithospermum erythrorhizon</name>
    <name type="common">Purple gromwell</name>
    <name type="synonym">Lithospermum officinale var. erythrorhizon</name>
    <dbReference type="NCBI Taxonomy" id="34254"/>
    <lineage>
        <taxon>Eukaryota</taxon>
        <taxon>Viridiplantae</taxon>
        <taxon>Streptophyta</taxon>
        <taxon>Embryophyta</taxon>
        <taxon>Tracheophyta</taxon>
        <taxon>Spermatophyta</taxon>
        <taxon>Magnoliopsida</taxon>
        <taxon>eudicotyledons</taxon>
        <taxon>Gunneridae</taxon>
        <taxon>Pentapetalae</taxon>
        <taxon>asterids</taxon>
        <taxon>lamiids</taxon>
        <taxon>Boraginales</taxon>
        <taxon>Boraginaceae</taxon>
        <taxon>Boraginoideae</taxon>
        <taxon>Lithospermeae</taxon>
        <taxon>Lithospermum</taxon>
    </lineage>
</organism>
<keyword evidence="2" id="KW-1185">Reference proteome</keyword>
<dbReference type="PANTHER" id="PTHR11439:SF524">
    <property type="entry name" value="RNA-DIRECTED DNA POLYMERASE, PROTEIN KINASE RLK-PELLE-DLSV FAMILY"/>
    <property type="match status" value="1"/>
</dbReference>
<dbReference type="AlphaFoldDB" id="A0AAV3RDK6"/>
<evidence type="ECO:0000313" key="1">
    <source>
        <dbReference type="EMBL" id="GAA0174484.1"/>
    </source>
</evidence>
<gene>
    <name evidence="1" type="ORF">LIER_27868</name>
</gene>
<protein>
    <submittedName>
        <fullName evidence="1">Uncharacterized protein</fullName>
    </submittedName>
</protein>
<proteinExistence type="predicted"/>
<dbReference type="CDD" id="cd09272">
    <property type="entry name" value="RNase_HI_RT_Ty1"/>
    <property type="match status" value="1"/>
</dbReference>
<comment type="caution">
    <text evidence="1">The sequence shown here is derived from an EMBL/GenBank/DDBJ whole genome shotgun (WGS) entry which is preliminary data.</text>
</comment>
<dbReference type="PANTHER" id="PTHR11439">
    <property type="entry name" value="GAG-POL-RELATED RETROTRANSPOSON"/>
    <property type="match status" value="1"/>
</dbReference>
<name>A0AAV3RDK6_LITER</name>
<accession>A0AAV3RDK6</accession>
<dbReference type="EMBL" id="BAABME010009097">
    <property type="protein sequence ID" value="GAA0174484.1"/>
    <property type="molecule type" value="Genomic_DNA"/>
</dbReference>
<sequence>MGGNFIARLTGFETILTSGAYNLGGSLHSTTGYCVFLDSNFVAWSSKNQPTVERSSIEVEHKALALAAAEVTLDATSTQRSYVLLYVARHAFCDNIAATYLAHNRVLHFRGKHISIDYHFVGENVALADLIVNHIPIDLQPTDVLTMDLPSLKFHTTINNLCLSSVAQIEGGVRICTPISYLS</sequence>
<reference evidence="1 2" key="1">
    <citation type="submission" date="2024-01" db="EMBL/GenBank/DDBJ databases">
        <title>The complete chloroplast genome sequence of Lithospermum erythrorhizon: insights into the phylogenetic relationship among Boraginaceae species and the maternal lineages of purple gromwells.</title>
        <authorList>
            <person name="Okada T."/>
            <person name="Watanabe K."/>
        </authorList>
    </citation>
    <scope>NUCLEOTIDE SEQUENCE [LARGE SCALE GENOMIC DNA]</scope>
</reference>
<dbReference type="Proteomes" id="UP001454036">
    <property type="component" value="Unassembled WGS sequence"/>
</dbReference>